<keyword evidence="7 15" id="KW-0812">Transmembrane</keyword>
<dbReference type="InterPro" id="IPR036890">
    <property type="entry name" value="HATPase_C_sf"/>
</dbReference>
<evidence type="ECO:0000313" key="18">
    <source>
        <dbReference type="Proteomes" id="UP000321026"/>
    </source>
</evidence>
<gene>
    <name evidence="17" type="ORF">E6Q11_03740</name>
</gene>
<comment type="similarity">
    <text evidence="3">Belongs to the sodium:solute symporter (SSF) (TC 2.A.21) family.</text>
</comment>
<feature type="transmembrane region" description="Helical" evidence="15">
    <location>
        <begin position="554"/>
        <end position="570"/>
    </location>
</feature>
<dbReference type="InterPro" id="IPR001734">
    <property type="entry name" value="Na/solute_symporter"/>
</dbReference>
<comment type="subcellular location">
    <subcellularLocation>
        <location evidence="2">Cell membrane</location>
        <topology evidence="2">Multi-pass membrane protein</topology>
    </subcellularLocation>
</comment>
<feature type="non-terminal residue" evidence="17">
    <location>
        <position position="1"/>
    </location>
</feature>
<keyword evidence="9 15" id="KW-1133">Transmembrane helix</keyword>
<reference evidence="17 18" key="1">
    <citation type="submission" date="2018-09" db="EMBL/GenBank/DDBJ databases">
        <title>Metagenome Assembled Genomes from an Advanced Water Purification Facility.</title>
        <authorList>
            <person name="Stamps B.W."/>
            <person name="Spear J.R."/>
        </authorList>
    </citation>
    <scope>NUCLEOTIDE SEQUENCE [LARGE SCALE GENOMIC DNA]</scope>
    <source>
        <strain evidence="17">Bin_63_2</strain>
    </source>
</reference>
<evidence type="ECO:0000259" key="16">
    <source>
        <dbReference type="PROSITE" id="PS50109"/>
    </source>
</evidence>
<dbReference type="PROSITE" id="PS50109">
    <property type="entry name" value="HIS_KIN"/>
    <property type="match status" value="1"/>
</dbReference>
<evidence type="ECO:0000256" key="10">
    <source>
        <dbReference type="ARBA" id="ARBA00023053"/>
    </source>
</evidence>
<comment type="catalytic activity">
    <reaction evidence="1">
        <text>ATP + protein L-histidine = ADP + protein N-phospho-L-histidine.</text>
        <dbReference type="EC" id="2.7.13.3"/>
    </reaction>
</comment>
<dbReference type="GO" id="GO:0005886">
    <property type="term" value="C:plasma membrane"/>
    <property type="evidence" value="ECO:0007669"/>
    <property type="project" value="UniProtKB-SubCell"/>
</dbReference>
<dbReference type="GO" id="GO:0004673">
    <property type="term" value="F:protein histidine kinase activity"/>
    <property type="evidence" value="ECO:0007669"/>
    <property type="project" value="UniProtKB-EC"/>
</dbReference>
<keyword evidence="10" id="KW-0915">Sodium</keyword>
<evidence type="ECO:0000256" key="15">
    <source>
        <dbReference type="SAM" id="Phobius"/>
    </source>
</evidence>
<dbReference type="GO" id="GO:0006814">
    <property type="term" value="P:sodium ion transport"/>
    <property type="evidence" value="ECO:0007669"/>
    <property type="project" value="UniProtKB-KW"/>
</dbReference>
<evidence type="ECO:0000256" key="1">
    <source>
        <dbReference type="ARBA" id="ARBA00000085"/>
    </source>
</evidence>
<dbReference type="Gene3D" id="1.20.1730.10">
    <property type="entry name" value="Sodium/glucose cotransporter"/>
    <property type="match status" value="1"/>
</dbReference>
<feature type="transmembrane region" description="Helical" evidence="15">
    <location>
        <begin position="524"/>
        <end position="548"/>
    </location>
</feature>
<dbReference type="InterPro" id="IPR005467">
    <property type="entry name" value="His_kinase_dom"/>
</dbReference>
<dbReference type="InterPro" id="IPR003594">
    <property type="entry name" value="HATPase_dom"/>
</dbReference>
<evidence type="ECO:0000256" key="12">
    <source>
        <dbReference type="ARBA" id="ARBA00023136"/>
    </source>
</evidence>
<dbReference type="InterPro" id="IPR004358">
    <property type="entry name" value="Sig_transdc_His_kin-like_C"/>
</dbReference>
<feature type="transmembrane region" description="Helical" evidence="15">
    <location>
        <begin position="70"/>
        <end position="92"/>
    </location>
</feature>
<dbReference type="EMBL" id="SSDS01000060">
    <property type="protein sequence ID" value="TXG76894.1"/>
    <property type="molecule type" value="Genomic_DNA"/>
</dbReference>
<proteinExistence type="inferred from homology"/>
<dbReference type="GO" id="GO:0015293">
    <property type="term" value="F:symporter activity"/>
    <property type="evidence" value="ECO:0007669"/>
    <property type="project" value="UniProtKB-KW"/>
</dbReference>
<evidence type="ECO:0000256" key="13">
    <source>
        <dbReference type="ARBA" id="ARBA00023201"/>
    </source>
</evidence>
<feature type="transmembrane region" description="Helical" evidence="15">
    <location>
        <begin position="500"/>
        <end position="517"/>
    </location>
</feature>
<dbReference type="Proteomes" id="UP000321026">
    <property type="component" value="Unassembled WGS sequence"/>
</dbReference>
<feature type="transmembrane region" description="Helical" evidence="15">
    <location>
        <begin position="359"/>
        <end position="379"/>
    </location>
</feature>
<evidence type="ECO:0000256" key="14">
    <source>
        <dbReference type="ARBA" id="ARBA00033708"/>
    </source>
</evidence>
<dbReference type="EC" id="2.7.13.3" evidence="4"/>
<feature type="transmembrane region" description="Helical" evidence="15">
    <location>
        <begin position="186"/>
        <end position="211"/>
    </location>
</feature>
<organism evidence="17 18">
    <name type="scientific">Candidatus Dojkabacteria bacterium</name>
    <dbReference type="NCBI Taxonomy" id="2099670"/>
    <lineage>
        <taxon>Bacteria</taxon>
        <taxon>Candidatus Dojkabacteria</taxon>
    </lineage>
</organism>
<feature type="transmembrane region" description="Helical" evidence="15">
    <location>
        <begin position="223"/>
        <end position="244"/>
    </location>
</feature>
<protein>
    <recommendedName>
        <fullName evidence="4">histidine kinase</fullName>
        <ecNumber evidence="4">2.7.13.3</ecNumber>
    </recommendedName>
</protein>
<keyword evidence="11" id="KW-0406">Ion transport</keyword>
<feature type="transmembrane region" description="Helical" evidence="15">
    <location>
        <begin position="473"/>
        <end position="494"/>
    </location>
</feature>
<comment type="catalytic activity">
    <reaction evidence="14">
        <text>L-proline(in) + Na(+)(in) = L-proline(out) + Na(+)(out)</text>
        <dbReference type="Rhea" id="RHEA:28967"/>
        <dbReference type="ChEBI" id="CHEBI:29101"/>
        <dbReference type="ChEBI" id="CHEBI:60039"/>
    </reaction>
</comment>
<evidence type="ECO:0000256" key="8">
    <source>
        <dbReference type="ARBA" id="ARBA00022847"/>
    </source>
</evidence>
<dbReference type="AlphaFoldDB" id="A0A5C7J6S0"/>
<evidence type="ECO:0000256" key="9">
    <source>
        <dbReference type="ARBA" id="ARBA00022989"/>
    </source>
</evidence>
<feature type="transmembrane region" description="Helical" evidence="15">
    <location>
        <begin position="335"/>
        <end position="353"/>
    </location>
</feature>
<keyword evidence="13" id="KW-0739">Sodium transport</keyword>
<feature type="transmembrane region" description="Helical" evidence="15">
    <location>
        <begin position="305"/>
        <end position="328"/>
    </location>
</feature>
<dbReference type="Pfam" id="PF02518">
    <property type="entry name" value="HATPase_c"/>
    <property type="match status" value="1"/>
</dbReference>
<evidence type="ECO:0000256" key="3">
    <source>
        <dbReference type="ARBA" id="ARBA00006434"/>
    </source>
</evidence>
<feature type="domain" description="Histidine kinase" evidence="16">
    <location>
        <begin position="584"/>
        <end position="805"/>
    </location>
</feature>
<dbReference type="PROSITE" id="PS50283">
    <property type="entry name" value="NA_SOLUT_SYMP_3"/>
    <property type="match status" value="1"/>
</dbReference>
<feature type="transmembrane region" description="Helical" evidence="15">
    <location>
        <begin position="104"/>
        <end position="123"/>
    </location>
</feature>
<keyword evidence="8" id="KW-0769">Symport</keyword>
<dbReference type="PANTHER" id="PTHR48086:SF3">
    <property type="entry name" value="SODIUM_PROLINE SYMPORTER"/>
    <property type="match status" value="1"/>
</dbReference>
<dbReference type="SUPFAM" id="SSF55874">
    <property type="entry name" value="ATPase domain of HSP90 chaperone/DNA topoisomerase II/histidine kinase"/>
    <property type="match status" value="1"/>
</dbReference>
<evidence type="ECO:0000256" key="6">
    <source>
        <dbReference type="ARBA" id="ARBA00022475"/>
    </source>
</evidence>
<keyword evidence="6" id="KW-1003">Cell membrane</keyword>
<feature type="transmembrane region" description="Helical" evidence="15">
    <location>
        <begin position="414"/>
        <end position="435"/>
    </location>
</feature>
<feature type="transmembrane region" description="Helical" evidence="15">
    <location>
        <begin position="155"/>
        <end position="174"/>
    </location>
</feature>
<dbReference type="PRINTS" id="PR00344">
    <property type="entry name" value="BCTRLSENSOR"/>
</dbReference>
<accession>A0A5C7J6S0</accession>
<sequence length="831" mass="91616">SYLGVTIARLSIAFIIAPKLEPFMGLISAGDIFERLFGRRAKTLMGVSTILESVLMSGLQVLALSQIMQYFFGVQPSVAAIVSSIIIIIYSFRGGIRSVTATDVFQFGIMIVAIPIMCAVAIAKIGGYSELFSVIKQKGAYFAQPMPGDWLKHTAAFIAFSLPCLYPVCIQRMLMAKSPQQVKKTFVITGILSFLFNITVGCIGVAAFVLLPNIDHNHAFSGLIDLILPVGIKGLIIAGLLAIFMSTIDSILNVGAVAVTHDLIGSVVTKPLAPKTALRVARLSSVLMALGSILIALIFTNVFEVMFFIMVVGDSVFFPGFFLGLLGFKPRIRDFWLGVGISVTIVLVGHFWLNLFQIYTMLIAISCNMAVLLASCYLNSKKISEPNKKAKSLKLVSDPFFELKKSSFAISTSSYCDIFSTLILINSLLPFFFQVPYAESFPLAFLIISVLAACCAVLLILRQALVSVHKKIFSWVWHATIFLGLSFHIAYILLQPNFGIINIADFITVVALLSLLLKRKELFLHLCLSAFCAVFTSLLPSSIFTITISEFRTWSFFIHSLALVLCLFLFRKRDIAAYQFMTTKFAHETGRTLSAFSSSAKFLDKYLPVLIETHKAYAPTQINDRALMRLETIAQQLIVTSERSQQNLKAFLALTKIDNSECYISPHSIMAIVTSALNDLSVPKQLKAMVEIKNTHDFIFLGHGAQITQVVINLLENAEHATDKCPDAKITIWTKNNCLYVEDTGEGIAKGILPNIFDDFFSTKGTAGQGLAFCKLVMENHGGEISCESTKGEFTRFTIRFPIYTGEPLIGNSKNEHDYSSIIYADSYSSN</sequence>
<evidence type="ECO:0000256" key="7">
    <source>
        <dbReference type="ARBA" id="ARBA00022692"/>
    </source>
</evidence>
<dbReference type="Gene3D" id="3.30.565.10">
    <property type="entry name" value="Histidine kinase-like ATPase, C-terminal domain"/>
    <property type="match status" value="1"/>
</dbReference>
<evidence type="ECO:0000313" key="17">
    <source>
        <dbReference type="EMBL" id="TXG76894.1"/>
    </source>
</evidence>
<keyword evidence="12 15" id="KW-0472">Membrane</keyword>
<dbReference type="InterPro" id="IPR038377">
    <property type="entry name" value="Na/Glc_symporter_sf"/>
</dbReference>
<dbReference type="CDD" id="cd10322">
    <property type="entry name" value="SLC5sbd"/>
    <property type="match status" value="1"/>
</dbReference>
<keyword evidence="5" id="KW-0813">Transport</keyword>
<dbReference type="Pfam" id="PF00474">
    <property type="entry name" value="SSF"/>
    <property type="match status" value="1"/>
</dbReference>
<dbReference type="PANTHER" id="PTHR48086">
    <property type="entry name" value="SODIUM/PROLINE SYMPORTER-RELATED"/>
    <property type="match status" value="1"/>
</dbReference>
<evidence type="ECO:0000256" key="2">
    <source>
        <dbReference type="ARBA" id="ARBA00004651"/>
    </source>
</evidence>
<dbReference type="SMART" id="SM00387">
    <property type="entry name" value="HATPase_c"/>
    <property type="match status" value="1"/>
</dbReference>
<feature type="transmembrane region" description="Helical" evidence="15">
    <location>
        <begin position="44"/>
        <end position="64"/>
    </location>
</feature>
<evidence type="ECO:0000256" key="4">
    <source>
        <dbReference type="ARBA" id="ARBA00012438"/>
    </source>
</evidence>
<name>A0A5C7J6S0_9BACT</name>
<evidence type="ECO:0000256" key="5">
    <source>
        <dbReference type="ARBA" id="ARBA00022448"/>
    </source>
</evidence>
<feature type="transmembrane region" description="Helical" evidence="15">
    <location>
        <begin position="441"/>
        <end position="461"/>
    </location>
</feature>
<evidence type="ECO:0000256" key="11">
    <source>
        <dbReference type="ARBA" id="ARBA00023065"/>
    </source>
</evidence>
<feature type="transmembrane region" description="Helical" evidence="15">
    <location>
        <begin position="280"/>
        <end position="299"/>
    </location>
</feature>
<comment type="caution">
    <text evidence="17">The sequence shown here is derived from an EMBL/GenBank/DDBJ whole genome shotgun (WGS) entry which is preliminary data.</text>
</comment>
<dbReference type="InterPro" id="IPR050277">
    <property type="entry name" value="Sodium:Solute_Symporter"/>
</dbReference>